<feature type="binding site" evidence="8">
    <location>
        <position position="232"/>
    </location>
    <ligand>
        <name>NAD(+)</name>
        <dbReference type="ChEBI" id="CHEBI:57540"/>
    </ligand>
</feature>
<evidence type="ECO:0000256" key="4">
    <source>
        <dbReference type="ARBA" id="ARBA00047867"/>
    </source>
</evidence>
<comment type="caution">
    <text evidence="12">The sequence shown here is derived from an EMBL/GenBank/DDBJ whole genome shotgun (WGS) entry which is preliminary data.</text>
</comment>
<dbReference type="InterPro" id="IPR046346">
    <property type="entry name" value="Aminoacid_DH-like_N_sf"/>
</dbReference>
<protein>
    <recommendedName>
        <fullName evidence="6">Glutamate dehydrogenase</fullName>
    </recommendedName>
</protein>
<evidence type="ECO:0000256" key="7">
    <source>
        <dbReference type="PIRSR" id="PIRSR000185-1"/>
    </source>
</evidence>
<evidence type="ECO:0000256" key="3">
    <source>
        <dbReference type="ARBA" id="ARBA00023027"/>
    </source>
</evidence>
<dbReference type="InterPro" id="IPR006097">
    <property type="entry name" value="Glu/Leu/Phe/Val/Trp_DH_dimer"/>
</dbReference>
<feature type="domain" description="Glutamate/phenylalanine/leucine/valine/L-tryptophan dehydrogenase C-terminal" evidence="11">
    <location>
        <begin position="194"/>
        <end position="428"/>
    </location>
</feature>
<dbReference type="Proteomes" id="UP000288805">
    <property type="component" value="Unassembled WGS sequence"/>
</dbReference>
<reference evidence="12 13" key="1">
    <citation type="journal article" date="2018" name="PLoS Genet.">
        <title>Population sequencing reveals clonal diversity and ancestral inbreeding in the grapevine cultivar Chardonnay.</title>
        <authorList>
            <person name="Roach M.J."/>
            <person name="Johnson D.L."/>
            <person name="Bohlmann J."/>
            <person name="van Vuuren H.J."/>
            <person name="Jones S.J."/>
            <person name="Pretorius I.S."/>
            <person name="Schmidt S.A."/>
            <person name="Borneman A.R."/>
        </authorList>
    </citation>
    <scope>NUCLEOTIDE SEQUENCE [LARGE SCALE GENOMIC DNA]</scope>
    <source>
        <strain evidence="13">cv. Chardonnay</strain>
        <tissue evidence="12">Leaf</tissue>
    </source>
</reference>
<organism evidence="12 13">
    <name type="scientific">Vitis vinifera</name>
    <name type="common">Grape</name>
    <dbReference type="NCBI Taxonomy" id="29760"/>
    <lineage>
        <taxon>Eukaryota</taxon>
        <taxon>Viridiplantae</taxon>
        <taxon>Streptophyta</taxon>
        <taxon>Embryophyta</taxon>
        <taxon>Tracheophyta</taxon>
        <taxon>Spermatophyta</taxon>
        <taxon>Magnoliopsida</taxon>
        <taxon>eudicotyledons</taxon>
        <taxon>Gunneridae</taxon>
        <taxon>Pentapetalae</taxon>
        <taxon>rosids</taxon>
        <taxon>Vitales</taxon>
        <taxon>Vitaceae</taxon>
        <taxon>Viteae</taxon>
        <taxon>Vitis</taxon>
    </lineage>
</organism>
<proteinExistence type="inferred from homology"/>
<feature type="active site" description="Proton donor" evidence="7">
    <location>
        <position position="143"/>
    </location>
</feature>
<dbReference type="InterPro" id="IPR006096">
    <property type="entry name" value="Glu/Leu/Phe/Val/Trp_DH_C"/>
</dbReference>
<dbReference type="PIRSF" id="PIRSF000185">
    <property type="entry name" value="Glu_DH"/>
    <property type="match status" value="1"/>
</dbReference>
<dbReference type="InterPro" id="IPR014362">
    <property type="entry name" value="Glu_DH"/>
</dbReference>
<comment type="similarity">
    <text evidence="1 6 10">Belongs to the Glu/Leu/Phe/Val dehydrogenases family.</text>
</comment>
<dbReference type="SUPFAM" id="SSF51735">
    <property type="entry name" value="NAD(P)-binding Rossmann-fold domains"/>
    <property type="match status" value="1"/>
</dbReference>
<dbReference type="Pfam" id="PF02812">
    <property type="entry name" value="ELFV_dehydrog_N"/>
    <property type="match status" value="1"/>
</dbReference>
<dbReference type="CDD" id="cd01076">
    <property type="entry name" value="NAD_bind_1_Glu_DH"/>
    <property type="match status" value="1"/>
</dbReference>
<evidence type="ECO:0000256" key="6">
    <source>
        <dbReference type="PIRNR" id="PIRNR000185"/>
    </source>
</evidence>
<feature type="binding site" evidence="8">
    <location>
        <position position="201"/>
    </location>
    <ligand>
        <name>NAD(+)</name>
        <dbReference type="ChEBI" id="CHEBI:57540"/>
    </ligand>
</feature>
<keyword evidence="3 8" id="KW-0520">NAD</keyword>
<comment type="catalytic activity">
    <reaction evidence="4">
        <text>L-glutamate + NAD(+) + H2O = 2-oxoglutarate + NH4(+) + NADH + H(+)</text>
        <dbReference type="Rhea" id="RHEA:15133"/>
        <dbReference type="ChEBI" id="CHEBI:15377"/>
        <dbReference type="ChEBI" id="CHEBI:15378"/>
        <dbReference type="ChEBI" id="CHEBI:16810"/>
        <dbReference type="ChEBI" id="CHEBI:28938"/>
        <dbReference type="ChEBI" id="CHEBI:29985"/>
        <dbReference type="ChEBI" id="CHEBI:57540"/>
        <dbReference type="ChEBI" id="CHEBI:57945"/>
        <dbReference type="EC" id="1.4.1.3"/>
    </reaction>
</comment>
<evidence type="ECO:0000256" key="2">
    <source>
        <dbReference type="ARBA" id="ARBA00023002"/>
    </source>
</evidence>
<evidence type="ECO:0000313" key="13">
    <source>
        <dbReference type="Proteomes" id="UP000288805"/>
    </source>
</evidence>
<dbReference type="EMBL" id="QGNW01000074">
    <property type="protein sequence ID" value="RVX01779.1"/>
    <property type="molecule type" value="Genomic_DNA"/>
</dbReference>
<feature type="binding site" evidence="8">
    <location>
        <position position="131"/>
    </location>
    <ligand>
        <name>substrate</name>
    </ligand>
</feature>
<dbReference type="Gene3D" id="3.40.50.10860">
    <property type="entry name" value="Leucine Dehydrogenase, chain A, domain 1"/>
    <property type="match status" value="1"/>
</dbReference>
<dbReference type="InterPro" id="IPR033922">
    <property type="entry name" value="NAD_bind_Glu_DH"/>
</dbReference>
<evidence type="ECO:0000313" key="12">
    <source>
        <dbReference type="EMBL" id="RVX01779.1"/>
    </source>
</evidence>
<evidence type="ECO:0000259" key="11">
    <source>
        <dbReference type="SMART" id="SM00839"/>
    </source>
</evidence>
<dbReference type="PRINTS" id="PR00082">
    <property type="entry name" value="GLFDHDRGNASE"/>
</dbReference>
<gene>
    <name evidence="12" type="primary">GDH_2</name>
    <name evidence="12" type="ORF">CK203_024308</name>
</gene>
<sequence>MNALAATNRNFRHASRILGLDSKLEKSLLISFREIKVECAIPKDDGSLATYVGFRVQHDNALENEKERFEFFVFVRVVESRELFKCKNSGMISFHDGSKHALIVSCTKIIISKSQVDPDEVNALAQLMTWKTAVVDIPYGGAKGGIGCTPRDLSMSELERLTRVFTQKIHDLIGTHTDIPAPDMGTNAQDLGGSLGREAATGQGVVFATEALLAQHGKSIKGLTFVIQDFGNVGSWVARLIHERGGKIIAVSDVTGAVKNQNGLDIVDLLRHKEETGCLTNFSGGDHMDPNELLTHECDVLIPCALGGVLSKLSPCFHQKLAPCLSVSSLRENAADVKAKFIIEAANHHPEANEILSKKGVVILPDIYANAGGVTVNYFEWVHCQCEGSHSKTAVVRLTHCLNVMKSFGHNIQGFMWEEEKVNNELQKYMTKAFITLRKCVNRTTAVFEWEPSHWQ</sequence>
<accession>A0A438IYM5</accession>
<dbReference type="InterPro" id="IPR033524">
    <property type="entry name" value="Glu/Leu/Phe/Val_DH_AS"/>
</dbReference>
<dbReference type="Gene3D" id="3.40.50.720">
    <property type="entry name" value="NAD(P)-binding Rossmann-like Domain"/>
    <property type="match status" value="1"/>
</dbReference>
<dbReference type="AlphaFoldDB" id="A0A438IYM5"/>
<comment type="catalytic activity">
    <reaction evidence="5">
        <text>L-glutamate + NADP(+) + H2O = 2-oxoglutarate + NH4(+) + NADPH + H(+)</text>
        <dbReference type="Rhea" id="RHEA:11612"/>
        <dbReference type="ChEBI" id="CHEBI:15377"/>
        <dbReference type="ChEBI" id="CHEBI:15378"/>
        <dbReference type="ChEBI" id="CHEBI:16810"/>
        <dbReference type="ChEBI" id="CHEBI:28938"/>
        <dbReference type="ChEBI" id="CHEBI:29985"/>
        <dbReference type="ChEBI" id="CHEBI:57783"/>
        <dbReference type="ChEBI" id="CHEBI:58349"/>
        <dbReference type="EC" id="1.4.1.3"/>
    </reaction>
</comment>
<dbReference type="GO" id="GO:0004353">
    <property type="term" value="F:glutamate dehydrogenase [NAD(P)+] activity"/>
    <property type="evidence" value="ECO:0007669"/>
    <property type="project" value="UniProtKB-EC"/>
</dbReference>
<dbReference type="GO" id="GO:0006520">
    <property type="term" value="P:amino acid metabolic process"/>
    <property type="evidence" value="ECO:0007669"/>
    <property type="project" value="InterPro"/>
</dbReference>
<evidence type="ECO:0000256" key="9">
    <source>
        <dbReference type="PIRSR" id="PIRSR000185-3"/>
    </source>
</evidence>
<keyword evidence="2 6" id="KW-0560">Oxidoreductase</keyword>
<evidence type="ECO:0000256" key="1">
    <source>
        <dbReference type="ARBA" id="ARBA00006382"/>
    </source>
</evidence>
<evidence type="ECO:0000256" key="5">
    <source>
        <dbReference type="ARBA" id="ARBA00048577"/>
    </source>
</evidence>
<dbReference type="InterPro" id="IPR036291">
    <property type="entry name" value="NAD(P)-bd_dom_sf"/>
</dbReference>
<dbReference type="PANTHER" id="PTHR11606">
    <property type="entry name" value="GLUTAMATE DEHYDROGENASE"/>
    <property type="match status" value="1"/>
</dbReference>
<evidence type="ECO:0000256" key="8">
    <source>
        <dbReference type="PIRSR" id="PIRSR000185-2"/>
    </source>
</evidence>
<dbReference type="Pfam" id="PF00208">
    <property type="entry name" value="ELFV_dehydrog"/>
    <property type="match status" value="1"/>
</dbReference>
<feature type="site" description="Important for catalysis" evidence="9">
    <location>
        <position position="183"/>
    </location>
</feature>
<evidence type="ECO:0000256" key="10">
    <source>
        <dbReference type="RuleBase" id="RU004417"/>
    </source>
</evidence>
<dbReference type="SMART" id="SM00839">
    <property type="entry name" value="ELFV_dehydrog"/>
    <property type="match status" value="1"/>
</dbReference>
<keyword evidence="8" id="KW-0547">Nucleotide-binding</keyword>
<dbReference type="SUPFAM" id="SSF53223">
    <property type="entry name" value="Aminoacid dehydrogenase-like, N-terminal domain"/>
    <property type="match status" value="1"/>
</dbReference>
<dbReference type="PROSITE" id="PS00074">
    <property type="entry name" value="GLFV_DEHYDROGENASE"/>
    <property type="match status" value="1"/>
</dbReference>
<dbReference type="GO" id="GO:0000166">
    <property type="term" value="F:nucleotide binding"/>
    <property type="evidence" value="ECO:0007669"/>
    <property type="project" value="UniProtKB-KW"/>
</dbReference>
<name>A0A438IYM5_VITVI</name>
<dbReference type="PANTHER" id="PTHR11606:SF24">
    <property type="entry name" value="NAD-SPECIFIC GLUTAMATE DEHYDROGENASE"/>
    <property type="match status" value="1"/>
</dbReference>
<dbReference type="InterPro" id="IPR006095">
    <property type="entry name" value="Glu/Leu/Phe/Val/Trp_DH"/>
</dbReference>